<keyword evidence="1" id="KW-0479">Metal-binding</keyword>
<evidence type="ECO:0000313" key="5">
    <source>
        <dbReference type="EMBL" id="CAG8493795.1"/>
    </source>
</evidence>
<comment type="caution">
    <text evidence="5">The sequence shown here is derived from an EMBL/GenBank/DDBJ whole genome shotgun (WGS) entry which is preliminary data.</text>
</comment>
<proteinExistence type="predicted"/>
<evidence type="ECO:0000256" key="1">
    <source>
        <dbReference type="ARBA" id="ARBA00022723"/>
    </source>
</evidence>
<accession>A0A9N8WT01</accession>
<evidence type="ECO:0000313" key="6">
    <source>
        <dbReference type="Proteomes" id="UP000789759"/>
    </source>
</evidence>
<feature type="compositionally biased region" description="Low complexity" evidence="4">
    <location>
        <begin position="74"/>
        <end position="94"/>
    </location>
</feature>
<feature type="compositionally biased region" description="Polar residues" evidence="4">
    <location>
        <begin position="49"/>
        <end position="65"/>
    </location>
</feature>
<evidence type="ECO:0000256" key="4">
    <source>
        <dbReference type="SAM" id="MobiDB-lite"/>
    </source>
</evidence>
<dbReference type="InterPro" id="IPR017907">
    <property type="entry name" value="Znf_RING_CS"/>
</dbReference>
<keyword evidence="2" id="KW-0863">Zinc-finger</keyword>
<dbReference type="SUPFAM" id="SSF54928">
    <property type="entry name" value="RNA-binding domain, RBD"/>
    <property type="match status" value="1"/>
</dbReference>
<evidence type="ECO:0000256" key="2">
    <source>
        <dbReference type="ARBA" id="ARBA00022771"/>
    </source>
</evidence>
<dbReference type="AlphaFoldDB" id="A0A9N8WT01"/>
<name>A0A9N8WT01_9GLOM</name>
<feature type="region of interest" description="Disordered" evidence="4">
    <location>
        <begin position="47"/>
        <end position="94"/>
    </location>
</feature>
<feature type="compositionally biased region" description="Polar residues" evidence="4">
    <location>
        <begin position="1"/>
        <end position="23"/>
    </location>
</feature>
<keyword evidence="3" id="KW-0862">Zinc</keyword>
<protein>
    <submittedName>
        <fullName evidence="5">14224_t:CDS:1</fullName>
    </submittedName>
</protein>
<dbReference type="PROSITE" id="PS00518">
    <property type="entry name" value="ZF_RING_1"/>
    <property type="match status" value="1"/>
</dbReference>
<dbReference type="Gene3D" id="3.30.40.10">
    <property type="entry name" value="Zinc/RING finger domain, C3HC4 (zinc finger)"/>
    <property type="match status" value="1"/>
</dbReference>
<keyword evidence="6" id="KW-1185">Reference proteome</keyword>
<dbReference type="GO" id="GO:0008270">
    <property type="term" value="F:zinc ion binding"/>
    <property type="evidence" value="ECO:0007669"/>
    <property type="project" value="UniProtKB-KW"/>
</dbReference>
<dbReference type="OrthoDB" id="336240at2759"/>
<sequence>MYQEQNSSQEETPTTIPKRSTMVTADKNDIAKAFDKALDEISKHINEGVSVSTPIGKQPQNNNLKISPADSDKSASSGHSSQSSGQTSSTSITEESIEIKASGKFRNDGRPLPFNIHFKDSLSRLETVDENPEEGRTAPSSPIASPFDQIMPVSLPQTHSVSSRQSLMSNLIKPPTVKVVSSQGKAAHDYIIPKTSSRTSCIACIHGNVLLKPCGHRMCESCVHILRSNTVKSSFKTYSECILCKTPVAEFVTFSGKKECQGGNISPAKTNMNIQFMQNIAEEDALRPLSWVFPSMAPLTTRPVQAMASVTNRPQQIQFGELSKLATAFNWPVVKLTNEIKTFLSAFKLPSVSLYAQCIHIIMDRTSGKTLSEAYIELATPAEAHRAVDTRNMKPLKGRLVSCMRSSQEDLMKAVFPKWKGEFSGCDAVVTSEMLQSTPTVPHVPFITREEMNSLLVVCRNYKLHFSRKCAERPFENIISVLFPFHQGNLYTTLQRDLLFEMLKLAIESLKIHLSKEYHRIDETLLERMMRAGIMTPVFTERQKLMILQVSGMALPADLQDSLTPFKKEETEQVSETFNQVNPTSETNTSTDSVNLVSSSLFHSSPVEFPEYKGIFDPFRDDHELRASFLQNELKLAQAQVRIAAATTSRLPPPQPSPARPQLGAFRAFDVWNRLNEYRNMEFVSNINTSNQIQPLPTQQRNVLDRLHTDHRNNPFFVKDFNYENF</sequence>
<evidence type="ECO:0000256" key="3">
    <source>
        <dbReference type="ARBA" id="ARBA00022833"/>
    </source>
</evidence>
<dbReference type="GO" id="GO:0003676">
    <property type="term" value="F:nucleic acid binding"/>
    <property type="evidence" value="ECO:0007669"/>
    <property type="project" value="InterPro"/>
</dbReference>
<reference evidence="5" key="1">
    <citation type="submission" date="2021-06" db="EMBL/GenBank/DDBJ databases">
        <authorList>
            <person name="Kallberg Y."/>
            <person name="Tangrot J."/>
            <person name="Rosling A."/>
        </authorList>
    </citation>
    <scope>NUCLEOTIDE SEQUENCE</scope>
    <source>
        <strain evidence="5">FL966</strain>
    </source>
</reference>
<dbReference type="InterPro" id="IPR013083">
    <property type="entry name" value="Znf_RING/FYVE/PHD"/>
</dbReference>
<dbReference type="InterPro" id="IPR012677">
    <property type="entry name" value="Nucleotide-bd_a/b_plait_sf"/>
</dbReference>
<gene>
    <name evidence="5" type="ORF">CPELLU_LOCUS2110</name>
</gene>
<dbReference type="Gene3D" id="3.30.70.330">
    <property type="match status" value="1"/>
</dbReference>
<organism evidence="5 6">
    <name type="scientific">Cetraspora pellucida</name>
    <dbReference type="NCBI Taxonomy" id="1433469"/>
    <lineage>
        <taxon>Eukaryota</taxon>
        <taxon>Fungi</taxon>
        <taxon>Fungi incertae sedis</taxon>
        <taxon>Mucoromycota</taxon>
        <taxon>Glomeromycotina</taxon>
        <taxon>Glomeromycetes</taxon>
        <taxon>Diversisporales</taxon>
        <taxon>Gigasporaceae</taxon>
        <taxon>Cetraspora</taxon>
    </lineage>
</organism>
<dbReference type="EMBL" id="CAJVQA010000872">
    <property type="protein sequence ID" value="CAG8493795.1"/>
    <property type="molecule type" value="Genomic_DNA"/>
</dbReference>
<feature type="region of interest" description="Disordered" evidence="4">
    <location>
        <begin position="1"/>
        <end position="25"/>
    </location>
</feature>
<dbReference type="Proteomes" id="UP000789759">
    <property type="component" value="Unassembled WGS sequence"/>
</dbReference>
<dbReference type="InterPro" id="IPR035979">
    <property type="entry name" value="RBD_domain_sf"/>
</dbReference>
<feature type="region of interest" description="Disordered" evidence="4">
    <location>
        <begin position="126"/>
        <end position="146"/>
    </location>
</feature>